<evidence type="ECO:0000256" key="1">
    <source>
        <dbReference type="SAM" id="MobiDB-lite"/>
    </source>
</evidence>
<evidence type="ECO:0000313" key="3">
    <source>
        <dbReference type="Proteomes" id="UP000294114"/>
    </source>
</evidence>
<name>A0A4Q8BC54_9ACTN</name>
<proteinExistence type="predicted"/>
<comment type="caution">
    <text evidence="2">The sequence shown here is derived from an EMBL/GenBank/DDBJ whole genome shotgun (WGS) entry which is preliminary data.</text>
</comment>
<keyword evidence="3" id="KW-1185">Reference proteome</keyword>
<accession>A0A4Q8BC54</accession>
<gene>
    <name evidence="2" type="ORF">EV384_3114</name>
</gene>
<organism evidence="2 3">
    <name type="scientific">Micromonospora kangleipakensis</name>
    <dbReference type="NCBI Taxonomy" id="1077942"/>
    <lineage>
        <taxon>Bacteria</taxon>
        <taxon>Bacillati</taxon>
        <taxon>Actinomycetota</taxon>
        <taxon>Actinomycetes</taxon>
        <taxon>Micromonosporales</taxon>
        <taxon>Micromonosporaceae</taxon>
        <taxon>Micromonospora</taxon>
    </lineage>
</organism>
<reference evidence="2 3" key="1">
    <citation type="submission" date="2019-02" db="EMBL/GenBank/DDBJ databases">
        <title>Sequencing the genomes of 1000 actinobacteria strains.</title>
        <authorList>
            <person name="Klenk H.-P."/>
        </authorList>
    </citation>
    <scope>NUCLEOTIDE SEQUENCE [LARGE SCALE GENOMIC DNA]</scope>
    <source>
        <strain evidence="2 3">DSM 45612</strain>
    </source>
</reference>
<dbReference type="Proteomes" id="UP000294114">
    <property type="component" value="Unassembled WGS sequence"/>
</dbReference>
<dbReference type="EMBL" id="SHLD01000001">
    <property type="protein sequence ID" value="RZU74639.1"/>
    <property type="molecule type" value="Genomic_DNA"/>
</dbReference>
<sequence length="70" mass="8027">MRLRFWRREPAPPPCRVPRQRLPWQTASTQVLPTMDPGRTGNLTPAQRWRAGGWRRNDGPSALRRPGTPG</sequence>
<feature type="region of interest" description="Disordered" evidence="1">
    <location>
        <begin position="29"/>
        <end position="70"/>
    </location>
</feature>
<protein>
    <submittedName>
        <fullName evidence="2">Uncharacterized protein</fullName>
    </submittedName>
</protein>
<dbReference type="AlphaFoldDB" id="A0A4Q8BC54"/>
<evidence type="ECO:0000313" key="2">
    <source>
        <dbReference type="EMBL" id="RZU74639.1"/>
    </source>
</evidence>